<accession>A0A426DEQ4</accession>
<proteinExistence type="predicted"/>
<comment type="caution">
    <text evidence="1">The sequence shown here is derived from an EMBL/GenBank/DDBJ whole genome shotgun (WGS) entry which is preliminary data.</text>
</comment>
<evidence type="ECO:0000313" key="1">
    <source>
        <dbReference type="EMBL" id="RRK31279.1"/>
    </source>
</evidence>
<gene>
    <name evidence="1" type="ORF">EBB54_07820</name>
</gene>
<organism evidence="1 2">
    <name type="scientific">Schaedlerella arabinosiphila</name>
    <dbReference type="NCBI Taxonomy" id="2044587"/>
    <lineage>
        <taxon>Bacteria</taxon>
        <taxon>Bacillati</taxon>
        <taxon>Bacillota</taxon>
        <taxon>Clostridia</taxon>
        <taxon>Lachnospirales</taxon>
        <taxon>Lachnospiraceae</taxon>
        <taxon>Schaedlerella</taxon>
    </lineage>
</organism>
<dbReference type="RefSeq" id="WP_125126983.1">
    <property type="nucleotide sequence ID" value="NZ_RHJS01000002.1"/>
</dbReference>
<protein>
    <submittedName>
        <fullName evidence="1">Uncharacterized protein</fullName>
    </submittedName>
</protein>
<dbReference type="EMBL" id="RHJS01000002">
    <property type="protein sequence ID" value="RRK31279.1"/>
    <property type="molecule type" value="Genomic_DNA"/>
</dbReference>
<reference evidence="1" key="1">
    <citation type="submission" date="2018-10" db="EMBL/GenBank/DDBJ databases">
        <title>Schaedlerella arabinophila gen. nov. sp. nov., isolated from the mouse intestinal tract and comparative analysis with the genome of the closely related altered Schaedler flora strain ASF502.</title>
        <authorList>
            <person name="Miyake S."/>
            <person name="Soh M."/>
            <person name="Seedorf H."/>
        </authorList>
    </citation>
    <scope>NUCLEOTIDE SEQUENCE [LARGE SCALE GENOMIC DNA]</scope>
    <source>
        <strain evidence="1">DSM 106076</strain>
    </source>
</reference>
<name>A0A426DEQ4_9FIRM</name>
<keyword evidence="2" id="KW-1185">Reference proteome</keyword>
<dbReference type="Proteomes" id="UP000274920">
    <property type="component" value="Unassembled WGS sequence"/>
</dbReference>
<evidence type="ECO:0000313" key="2">
    <source>
        <dbReference type="Proteomes" id="UP000274920"/>
    </source>
</evidence>
<sequence length="69" mass="7935">MAAQIARWLKNDLLDFQIGQVLKAVATAPQLKDTAVWYRRKDSFQEISVHLNNYVHGNGQAYYNRNVNA</sequence>
<dbReference type="AlphaFoldDB" id="A0A426DEQ4"/>